<protein>
    <recommendedName>
        <fullName evidence="4">Cna protein B-type domain protein</fullName>
    </recommendedName>
</protein>
<sequence precursor="true">MRFNKSKSLLAITLSAALSCPAPLMAAQPVASVAPAQTVVVDGLKINKTVSNVALQDNVLQGALVDANGQAIAEATVVLSRMDEVIDQQVTDAEGRYAFENVQAGHYQVRSAAGMELVRTWEADSAPNGAKQGIIQTVDRDMARGRFGHYGLSTCQKILIGGVIAAAIAIPIAVSNDDDDAS</sequence>
<dbReference type="Pfam" id="PF13620">
    <property type="entry name" value="CarboxypepD_reg"/>
    <property type="match status" value="1"/>
</dbReference>
<reference evidence="2 3" key="1">
    <citation type="submission" date="2019-02" db="EMBL/GenBank/DDBJ databases">
        <title>Deep-cultivation of Planctomycetes and their phenomic and genomic characterization uncovers novel biology.</title>
        <authorList>
            <person name="Wiegand S."/>
            <person name="Jogler M."/>
            <person name="Boedeker C."/>
            <person name="Pinto D."/>
            <person name="Vollmers J."/>
            <person name="Rivas-Marin E."/>
            <person name="Kohn T."/>
            <person name="Peeters S.H."/>
            <person name="Heuer A."/>
            <person name="Rast P."/>
            <person name="Oberbeckmann S."/>
            <person name="Bunk B."/>
            <person name="Jeske O."/>
            <person name="Meyerdierks A."/>
            <person name="Storesund J.E."/>
            <person name="Kallscheuer N."/>
            <person name="Luecker S."/>
            <person name="Lage O.M."/>
            <person name="Pohl T."/>
            <person name="Merkel B.J."/>
            <person name="Hornburger P."/>
            <person name="Mueller R.-W."/>
            <person name="Bruemmer F."/>
            <person name="Labrenz M."/>
            <person name="Spormann A.M."/>
            <person name="Op den Camp H."/>
            <person name="Overmann J."/>
            <person name="Amann R."/>
            <person name="Jetten M.S.M."/>
            <person name="Mascher T."/>
            <person name="Medema M.H."/>
            <person name="Devos D.P."/>
            <person name="Kaster A.-K."/>
            <person name="Ovreas L."/>
            <person name="Rohde M."/>
            <person name="Galperin M.Y."/>
            <person name="Jogler C."/>
        </authorList>
    </citation>
    <scope>NUCLEOTIDE SEQUENCE [LARGE SCALE GENOMIC DNA]</scope>
    <source>
        <strain evidence="2 3">FF011L</strain>
    </source>
</reference>
<evidence type="ECO:0000313" key="2">
    <source>
        <dbReference type="EMBL" id="QDS95988.1"/>
    </source>
</evidence>
<name>A0A517MM76_9BACT</name>
<keyword evidence="3" id="KW-1185">Reference proteome</keyword>
<dbReference type="InterPro" id="IPR013783">
    <property type="entry name" value="Ig-like_fold"/>
</dbReference>
<proteinExistence type="predicted"/>
<keyword evidence="1" id="KW-0732">Signal</keyword>
<evidence type="ECO:0000313" key="3">
    <source>
        <dbReference type="Proteomes" id="UP000320672"/>
    </source>
</evidence>
<dbReference type="AlphaFoldDB" id="A0A517MM76"/>
<dbReference type="Proteomes" id="UP000320672">
    <property type="component" value="Chromosome"/>
</dbReference>
<dbReference type="KEGG" id="rml:FF011L_47920"/>
<feature type="chain" id="PRO_5022129251" description="Cna protein B-type domain protein" evidence="1">
    <location>
        <begin position="27"/>
        <end position="182"/>
    </location>
</feature>
<dbReference type="SUPFAM" id="SSF49478">
    <property type="entry name" value="Cna protein B-type domain"/>
    <property type="match status" value="1"/>
</dbReference>
<accession>A0A517MM76</accession>
<dbReference type="PROSITE" id="PS51257">
    <property type="entry name" value="PROKAR_LIPOPROTEIN"/>
    <property type="match status" value="1"/>
</dbReference>
<dbReference type="OrthoDB" id="279098at2"/>
<gene>
    <name evidence="2" type="ORF">FF011L_47920</name>
</gene>
<dbReference type="EMBL" id="CP036262">
    <property type="protein sequence ID" value="QDS95988.1"/>
    <property type="molecule type" value="Genomic_DNA"/>
</dbReference>
<dbReference type="Gene3D" id="2.60.40.10">
    <property type="entry name" value="Immunoglobulins"/>
    <property type="match status" value="1"/>
</dbReference>
<dbReference type="RefSeq" id="WP_145354198.1">
    <property type="nucleotide sequence ID" value="NZ_CP036262.1"/>
</dbReference>
<feature type="signal peptide" evidence="1">
    <location>
        <begin position="1"/>
        <end position="26"/>
    </location>
</feature>
<evidence type="ECO:0000256" key="1">
    <source>
        <dbReference type="SAM" id="SignalP"/>
    </source>
</evidence>
<organism evidence="2 3">
    <name type="scientific">Roseimaritima multifibrata</name>
    <dbReference type="NCBI Taxonomy" id="1930274"/>
    <lineage>
        <taxon>Bacteria</taxon>
        <taxon>Pseudomonadati</taxon>
        <taxon>Planctomycetota</taxon>
        <taxon>Planctomycetia</taxon>
        <taxon>Pirellulales</taxon>
        <taxon>Pirellulaceae</taxon>
        <taxon>Roseimaritima</taxon>
    </lineage>
</organism>
<evidence type="ECO:0008006" key="4">
    <source>
        <dbReference type="Google" id="ProtNLM"/>
    </source>
</evidence>